<reference evidence="2" key="1">
    <citation type="submission" date="2018-02" db="EMBL/GenBank/DDBJ databases">
        <title>Rhizophora mucronata_Transcriptome.</title>
        <authorList>
            <person name="Meera S.P."/>
            <person name="Sreeshan A."/>
            <person name="Augustine A."/>
        </authorList>
    </citation>
    <scope>NUCLEOTIDE SEQUENCE</scope>
    <source>
        <tissue evidence="2">Leaf</tissue>
    </source>
</reference>
<dbReference type="AlphaFoldDB" id="A0A2P2PHS8"/>
<accession>A0A2P2PHS8</accession>
<evidence type="ECO:0000256" key="1">
    <source>
        <dbReference type="SAM" id="MobiDB-lite"/>
    </source>
</evidence>
<protein>
    <submittedName>
        <fullName evidence="2">Uncharacterized protein</fullName>
    </submittedName>
</protein>
<sequence length="21" mass="2425">MFNISSTNTSWMDDCQTKSNN</sequence>
<organism evidence="2">
    <name type="scientific">Rhizophora mucronata</name>
    <name type="common">Asiatic mangrove</name>
    <dbReference type="NCBI Taxonomy" id="61149"/>
    <lineage>
        <taxon>Eukaryota</taxon>
        <taxon>Viridiplantae</taxon>
        <taxon>Streptophyta</taxon>
        <taxon>Embryophyta</taxon>
        <taxon>Tracheophyta</taxon>
        <taxon>Spermatophyta</taxon>
        <taxon>Magnoliopsida</taxon>
        <taxon>eudicotyledons</taxon>
        <taxon>Gunneridae</taxon>
        <taxon>Pentapetalae</taxon>
        <taxon>rosids</taxon>
        <taxon>fabids</taxon>
        <taxon>Malpighiales</taxon>
        <taxon>Rhizophoraceae</taxon>
        <taxon>Rhizophora</taxon>
    </lineage>
</organism>
<dbReference type="EMBL" id="GGEC01073789">
    <property type="protein sequence ID" value="MBX54273.1"/>
    <property type="molecule type" value="Transcribed_RNA"/>
</dbReference>
<evidence type="ECO:0000313" key="2">
    <source>
        <dbReference type="EMBL" id="MBX54273.1"/>
    </source>
</evidence>
<feature type="region of interest" description="Disordered" evidence="1">
    <location>
        <begin position="1"/>
        <end position="21"/>
    </location>
</feature>
<name>A0A2P2PHS8_RHIMU</name>
<proteinExistence type="predicted"/>